<dbReference type="EMBL" id="FOOH01000002">
    <property type="protein sequence ID" value="SFF61951.1"/>
    <property type="molecule type" value="Genomic_DNA"/>
</dbReference>
<protein>
    <submittedName>
        <fullName evidence="1">Uncharacterized protein</fullName>
    </submittedName>
</protein>
<name>A0A1I2K9Y2_9FLAO</name>
<sequence length="133" mass="16141">MYTSPLREFSRNDYFDKSIINDDMAEYTFDYFFSGKRIGSRKDLIDLFVVTWIMDDVENIFIRYSIYSGDKTSWKDKITEQLKKLMYDINVSKEVASGRLRYFEVETEKYLPTESFEKKFLETKSKMRRFQEN</sequence>
<dbReference type="AlphaFoldDB" id="A0A1I2K9Y2"/>
<accession>A0A1I2K9Y2</accession>
<evidence type="ECO:0000313" key="1">
    <source>
        <dbReference type="EMBL" id="SFF61951.1"/>
    </source>
</evidence>
<gene>
    <name evidence="1" type="ORF">SAMN04488033_1023</name>
</gene>
<dbReference type="Proteomes" id="UP000199116">
    <property type="component" value="Unassembled WGS sequence"/>
</dbReference>
<evidence type="ECO:0000313" key="2">
    <source>
        <dbReference type="Proteomes" id="UP000199116"/>
    </source>
</evidence>
<dbReference type="RefSeq" id="WP_093302495.1">
    <property type="nucleotide sequence ID" value="NZ_FOOH01000002.1"/>
</dbReference>
<organism evidence="1 2">
    <name type="scientific">Salegentibacter agarivorans</name>
    <dbReference type="NCBI Taxonomy" id="345907"/>
    <lineage>
        <taxon>Bacteria</taxon>
        <taxon>Pseudomonadati</taxon>
        <taxon>Bacteroidota</taxon>
        <taxon>Flavobacteriia</taxon>
        <taxon>Flavobacteriales</taxon>
        <taxon>Flavobacteriaceae</taxon>
        <taxon>Salegentibacter</taxon>
    </lineage>
</organism>
<reference evidence="2" key="1">
    <citation type="submission" date="2016-10" db="EMBL/GenBank/DDBJ databases">
        <authorList>
            <person name="Varghese N."/>
            <person name="Submissions S."/>
        </authorList>
    </citation>
    <scope>NUCLEOTIDE SEQUENCE [LARGE SCALE GENOMIC DNA]</scope>
    <source>
        <strain evidence="2">DSM 23515</strain>
    </source>
</reference>
<keyword evidence="2" id="KW-1185">Reference proteome</keyword>
<proteinExistence type="predicted"/>